<dbReference type="Gene3D" id="3.40.50.10710">
    <property type="entry name" value="Metallo-hydrolase/oxidoreductase"/>
    <property type="match status" value="1"/>
</dbReference>
<dbReference type="Proteomes" id="UP000067206">
    <property type="component" value="Chromosome"/>
</dbReference>
<dbReference type="PANTHER" id="PTHR43694">
    <property type="entry name" value="RIBONUCLEASE J"/>
    <property type="match status" value="1"/>
</dbReference>
<dbReference type="PANTHER" id="PTHR43694:SF1">
    <property type="entry name" value="RIBONUCLEASE J"/>
    <property type="match status" value="1"/>
</dbReference>
<dbReference type="Pfam" id="PF12706">
    <property type="entry name" value="Lactamase_B_2"/>
    <property type="match status" value="1"/>
</dbReference>
<dbReference type="CDD" id="cd07732">
    <property type="entry name" value="metallo-hydrolase-like_MBL-fold"/>
    <property type="match status" value="1"/>
</dbReference>
<protein>
    <submittedName>
        <fullName evidence="1">Beta-lactamase domain protein</fullName>
    </submittedName>
</protein>
<reference evidence="1 2" key="1">
    <citation type="submission" date="2014-12" db="EMBL/GenBank/DDBJ databases">
        <title>Complete genome sequence of Bifidobacterium longum subsp. infantis BT1.</title>
        <authorList>
            <person name="Kim J.F."/>
            <person name="Kwak M.-J."/>
        </authorList>
    </citation>
    <scope>NUCLEOTIDE SEQUENCE [LARGE SCALE GENOMIC DNA]</scope>
    <source>
        <strain evidence="1 2">BT1</strain>
    </source>
</reference>
<dbReference type="RefSeq" id="WP_060620216.1">
    <property type="nucleotide sequence ID" value="NZ_CP010411.1"/>
</dbReference>
<evidence type="ECO:0000313" key="1">
    <source>
        <dbReference type="EMBL" id="ALE08563.1"/>
    </source>
</evidence>
<dbReference type="SUPFAM" id="SSF56281">
    <property type="entry name" value="Metallo-hydrolase/oxidoreductase"/>
    <property type="match status" value="1"/>
</dbReference>
<dbReference type="PATRIC" id="fig|1682.24.peg.483"/>
<accession>A0A0M4LGY8</accession>
<dbReference type="SMART" id="SM00849">
    <property type="entry name" value="Lactamase_B"/>
    <property type="match status" value="1"/>
</dbReference>
<organism evidence="1 2">
    <name type="scientific">Bifidobacterium longum subsp. infantis</name>
    <dbReference type="NCBI Taxonomy" id="1682"/>
    <lineage>
        <taxon>Bacteria</taxon>
        <taxon>Bacillati</taxon>
        <taxon>Actinomycetota</taxon>
        <taxon>Actinomycetes</taxon>
        <taxon>Bifidobacteriales</taxon>
        <taxon>Bifidobacteriaceae</taxon>
        <taxon>Bifidobacterium</taxon>
    </lineage>
</organism>
<evidence type="ECO:0000313" key="2">
    <source>
        <dbReference type="Proteomes" id="UP000067206"/>
    </source>
</evidence>
<proteinExistence type="predicted"/>
<dbReference type="InterPro" id="IPR036866">
    <property type="entry name" value="RibonucZ/Hydroxyglut_hydro"/>
</dbReference>
<dbReference type="InterPro" id="IPR001279">
    <property type="entry name" value="Metallo-B-lactamas"/>
</dbReference>
<gene>
    <name evidence="1" type="ORF">RY67_500</name>
</gene>
<dbReference type="InterPro" id="IPR042173">
    <property type="entry name" value="RNase_J_2"/>
</dbReference>
<dbReference type="Gene3D" id="3.60.15.10">
    <property type="entry name" value="Ribonuclease Z/Hydroxyacylglutathione hydrolase-like"/>
    <property type="match status" value="1"/>
</dbReference>
<dbReference type="AlphaFoldDB" id="A0A0M4LGY8"/>
<dbReference type="EMBL" id="CP010411">
    <property type="protein sequence ID" value="ALE08563.1"/>
    <property type="molecule type" value="Genomic_DNA"/>
</dbReference>
<name>A0A0M4LGY8_BIFLI</name>
<sequence length="439" mass="49157">MASRDNDLRDKTRITFYRGIRTIGGNLIEVSYGDSRIVFDCGCEYNPAAPKQPRDLADLIAQGYVPYLPAIFDRTIDVPGHHWSADPYAHSAVFVSHAHLDHSKMLNYIDSAIPVYASQNTKRVLEAMNVNDDFDFPPYRKDCGHTRPITGVEPNGVVRVGSISVTVMPVDHDAYGASGLRVVTPDAVIAYTGDIRFHGFLEHDTRAFLQANAGADALIMEGTSISFRKPGDPVDRPETTEQQVCDRIEALVRDNPHRQITFNYYLTNIERIQHIIASSPRTVVLSAYAAFVYTSVTGDPVPYYRLNDDRDYSALDPTLEIPFDELLSDQDAYLWQLDDRARAAHLHDLRRNGLYVHTGAAPLGEYDPAYKPFFQGFADQDVEAVTISCSGHATVEKAFEIIDAVRPRLLFPVHGEHPERYRNDYGAMILPEPGLTVEL</sequence>